<dbReference type="AlphaFoldDB" id="A0ABD0ZCR9"/>
<proteinExistence type="predicted"/>
<reference evidence="3 4" key="1">
    <citation type="submission" date="2024-04" db="EMBL/GenBank/DDBJ databases">
        <title>Genome assembly C_amara_ONT_v2.</title>
        <authorList>
            <person name="Yant L."/>
            <person name="Moore C."/>
            <person name="Slenker M."/>
        </authorList>
    </citation>
    <scope>NUCLEOTIDE SEQUENCE [LARGE SCALE GENOMIC DNA]</scope>
    <source>
        <tissue evidence="3">Leaf</tissue>
    </source>
</reference>
<name>A0ABD0ZCR9_CARAN</name>
<feature type="compositionally biased region" description="Polar residues" evidence="1">
    <location>
        <begin position="91"/>
        <end position="109"/>
    </location>
</feature>
<keyword evidence="4" id="KW-1185">Reference proteome</keyword>
<gene>
    <name evidence="3" type="ORF">V5N11_036425</name>
</gene>
<feature type="compositionally biased region" description="Acidic residues" evidence="1">
    <location>
        <begin position="127"/>
        <end position="137"/>
    </location>
</feature>
<protein>
    <recommendedName>
        <fullName evidence="2">No apical meristem-associated C-terminal domain-containing protein</fullName>
    </recommendedName>
</protein>
<feature type="domain" description="No apical meristem-associated C-terminal" evidence="2">
    <location>
        <begin position="1"/>
        <end position="62"/>
    </location>
</feature>
<dbReference type="Pfam" id="PF14303">
    <property type="entry name" value="NAM-associated"/>
    <property type="match status" value="1"/>
</dbReference>
<sequence length="160" mass="18266">MMEQNERLIKAIAKGTSERNEIQRKKVEVQRMKEENKILFADLNAITDPACRAYIQNQRALIMSRGVQTTEHEEPGEGSRSQYRASRHQNDYTQGTGESSHSQYRVSRYQNDQTQGDNDEGQQTQQGEDEISPTDDQDMAKYYDLLSGTGTGTGSYFPKF</sequence>
<dbReference type="EMBL" id="JBANAX010000821">
    <property type="protein sequence ID" value="KAL1192478.1"/>
    <property type="molecule type" value="Genomic_DNA"/>
</dbReference>
<evidence type="ECO:0000256" key="1">
    <source>
        <dbReference type="SAM" id="MobiDB-lite"/>
    </source>
</evidence>
<evidence type="ECO:0000259" key="2">
    <source>
        <dbReference type="Pfam" id="PF14303"/>
    </source>
</evidence>
<dbReference type="Proteomes" id="UP001558713">
    <property type="component" value="Unassembled WGS sequence"/>
</dbReference>
<comment type="caution">
    <text evidence="3">The sequence shown here is derived from an EMBL/GenBank/DDBJ whole genome shotgun (WGS) entry which is preliminary data.</text>
</comment>
<evidence type="ECO:0000313" key="3">
    <source>
        <dbReference type="EMBL" id="KAL1192478.1"/>
    </source>
</evidence>
<feature type="region of interest" description="Disordered" evidence="1">
    <location>
        <begin position="66"/>
        <end position="160"/>
    </location>
</feature>
<dbReference type="InterPro" id="IPR029466">
    <property type="entry name" value="NAM-associated_C"/>
</dbReference>
<organism evidence="3 4">
    <name type="scientific">Cardamine amara subsp. amara</name>
    <dbReference type="NCBI Taxonomy" id="228776"/>
    <lineage>
        <taxon>Eukaryota</taxon>
        <taxon>Viridiplantae</taxon>
        <taxon>Streptophyta</taxon>
        <taxon>Embryophyta</taxon>
        <taxon>Tracheophyta</taxon>
        <taxon>Spermatophyta</taxon>
        <taxon>Magnoliopsida</taxon>
        <taxon>eudicotyledons</taxon>
        <taxon>Gunneridae</taxon>
        <taxon>Pentapetalae</taxon>
        <taxon>rosids</taxon>
        <taxon>malvids</taxon>
        <taxon>Brassicales</taxon>
        <taxon>Brassicaceae</taxon>
        <taxon>Cardamineae</taxon>
        <taxon>Cardamine</taxon>
    </lineage>
</organism>
<feature type="compositionally biased region" description="Low complexity" evidence="1">
    <location>
        <begin position="110"/>
        <end position="126"/>
    </location>
</feature>
<accession>A0ABD0ZCR9</accession>
<evidence type="ECO:0000313" key="4">
    <source>
        <dbReference type="Proteomes" id="UP001558713"/>
    </source>
</evidence>